<dbReference type="EMBL" id="CAMXCT030001024">
    <property type="protein sequence ID" value="CAL4773179.1"/>
    <property type="molecule type" value="Genomic_DNA"/>
</dbReference>
<feature type="transmembrane region" description="Helical" evidence="2">
    <location>
        <begin position="816"/>
        <end position="849"/>
    </location>
</feature>
<feature type="transmembrane region" description="Helical" evidence="2">
    <location>
        <begin position="512"/>
        <end position="534"/>
    </location>
</feature>
<sequence length="853" mass="93964">MADIDNKDTEASDVGPVRKNSQYSQDGSSDDKDFEEELEREEEDEEYKQLKEQFMREQTFNFSRVVSATRLHFRPDVKEIPEATVHHLRGYVEQAKALGVIAAIAVNTHVDLVKQIATEAEPNLTLHVLHVPCWGAFVPALNALLNFAQSKGAKYILYQSLEVCCSRDVLQRIMDHHDMDTLVVGPVLDGHKFRPGERILDGRSSPWNTLALWSVRKLALTGFLCIADGLPDAPPSLNAADGQEMLEAMNMPEGSAPMGSNSWWSGEDYASSGFSQQMTPDQAVPAGVEEVTAIALLQHLHGSDRARAVLLQLPDHLEAQMSWAANWGKDEARKKWHKYKMASKVARPAAQLQELFKFHNGPTSPRASLSKDRCKDTKFAGEATDCFQLLRRRRRSASAEEEQEHQDDHDKDEKDDHAQHGPMHVGKVMHYGESIMPPLRVDWICLVLCLIFYANSTSVLATAFSWMNAKGPGQLDRKDVGLVALLIGGVYVPMPLSLWLTRTVTVRFGHRYGLLLFLFFQLLGHLITVCGQAIAPTTVWPVMLARLVHGLGSGILFQTRHILAIMSTNDNHTNIQKWIFFTGDLGLAIGALFPFMLSTISGGNLPKEAPELIPSAVALCIEVVVMLWVGSVFPSRLVGLPEGVRYTDWTAKGRRRAKLAESDRKFRFTVWFSGTTRIFVQSAMVPVVALSMRDANWTGNYRQSLAVASMFLMPLPFEVIAGSVSCSCGPAAQDGTTVSKIISGAIGGAALLVAGLQPQNIANGGDGKLLTLLSRIFELGILMIALGMAAPFNAAKLYQQKDAEHSIVVLEWLKAYIGRLLGPFCAVLLYSFLGYFPVLGVLALATALVTFTA</sequence>
<feature type="compositionally biased region" description="Basic and acidic residues" evidence="1">
    <location>
        <begin position="1"/>
        <end position="10"/>
    </location>
</feature>
<feature type="transmembrane region" description="Helical" evidence="2">
    <location>
        <begin position="480"/>
        <end position="500"/>
    </location>
</feature>
<protein>
    <submittedName>
        <fullName evidence="5">Solute carrier family 40 protein</fullName>
    </submittedName>
</protein>
<feature type="region of interest" description="Disordered" evidence="1">
    <location>
        <begin position="397"/>
        <end position="423"/>
    </location>
</feature>
<feature type="compositionally biased region" description="Acidic residues" evidence="1">
    <location>
        <begin position="32"/>
        <end position="46"/>
    </location>
</feature>
<dbReference type="SUPFAM" id="SSF103473">
    <property type="entry name" value="MFS general substrate transporter"/>
    <property type="match status" value="1"/>
</dbReference>
<comment type="caution">
    <text evidence="3">The sequence shown here is derived from an EMBL/GenBank/DDBJ whole genome shotgun (WGS) entry which is preliminary data.</text>
</comment>
<dbReference type="EMBL" id="CAMXCT010001024">
    <property type="protein sequence ID" value="CAI3985867.1"/>
    <property type="molecule type" value="Genomic_DNA"/>
</dbReference>
<gene>
    <name evidence="3" type="ORF">C1SCF055_LOCUS13261</name>
</gene>
<keyword evidence="2" id="KW-1133">Transmembrane helix</keyword>
<evidence type="ECO:0000256" key="1">
    <source>
        <dbReference type="SAM" id="MobiDB-lite"/>
    </source>
</evidence>
<feature type="transmembrane region" description="Helical" evidence="2">
    <location>
        <begin position="704"/>
        <end position="726"/>
    </location>
</feature>
<dbReference type="AlphaFoldDB" id="A0A9P1FTJ5"/>
<dbReference type="OrthoDB" id="9973624at2759"/>
<feature type="transmembrane region" description="Helical" evidence="2">
    <location>
        <begin position="540"/>
        <end position="557"/>
    </location>
</feature>
<reference evidence="3" key="1">
    <citation type="submission" date="2022-10" db="EMBL/GenBank/DDBJ databases">
        <authorList>
            <person name="Chen Y."/>
            <person name="Dougan E. K."/>
            <person name="Chan C."/>
            <person name="Rhodes N."/>
            <person name="Thang M."/>
        </authorList>
    </citation>
    <scope>NUCLEOTIDE SEQUENCE</scope>
</reference>
<dbReference type="InterPro" id="IPR036259">
    <property type="entry name" value="MFS_trans_sf"/>
</dbReference>
<feature type="transmembrane region" description="Helical" evidence="2">
    <location>
        <begin position="776"/>
        <end position="795"/>
    </location>
</feature>
<evidence type="ECO:0000313" key="4">
    <source>
        <dbReference type="EMBL" id="CAL1139242.1"/>
    </source>
</evidence>
<evidence type="ECO:0000313" key="6">
    <source>
        <dbReference type="Proteomes" id="UP001152797"/>
    </source>
</evidence>
<accession>A0A9P1FTJ5</accession>
<feature type="transmembrane region" description="Helical" evidence="2">
    <location>
        <begin position="738"/>
        <end position="756"/>
    </location>
</feature>
<dbReference type="Proteomes" id="UP001152797">
    <property type="component" value="Unassembled WGS sequence"/>
</dbReference>
<feature type="transmembrane region" description="Helical" evidence="2">
    <location>
        <begin position="443"/>
        <end position="468"/>
    </location>
</feature>
<feature type="transmembrane region" description="Helical" evidence="2">
    <location>
        <begin position="668"/>
        <end position="692"/>
    </location>
</feature>
<keyword evidence="6" id="KW-1185">Reference proteome</keyword>
<feature type="transmembrane region" description="Helical" evidence="2">
    <location>
        <begin position="578"/>
        <end position="600"/>
    </location>
</feature>
<organism evidence="3">
    <name type="scientific">Cladocopium goreaui</name>
    <dbReference type="NCBI Taxonomy" id="2562237"/>
    <lineage>
        <taxon>Eukaryota</taxon>
        <taxon>Sar</taxon>
        <taxon>Alveolata</taxon>
        <taxon>Dinophyceae</taxon>
        <taxon>Suessiales</taxon>
        <taxon>Symbiodiniaceae</taxon>
        <taxon>Cladocopium</taxon>
    </lineage>
</organism>
<keyword evidence="2" id="KW-0472">Membrane</keyword>
<reference evidence="4" key="2">
    <citation type="submission" date="2024-04" db="EMBL/GenBank/DDBJ databases">
        <authorList>
            <person name="Chen Y."/>
            <person name="Shah S."/>
            <person name="Dougan E. K."/>
            <person name="Thang M."/>
            <person name="Chan C."/>
        </authorList>
    </citation>
    <scope>NUCLEOTIDE SEQUENCE [LARGE SCALE GENOMIC DNA]</scope>
</reference>
<feature type="compositionally biased region" description="Basic and acidic residues" evidence="1">
    <location>
        <begin position="406"/>
        <end position="419"/>
    </location>
</feature>
<name>A0A9P1FTJ5_9DINO</name>
<proteinExistence type="predicted"/>
<feature type="region of interest" description="Disordered" evidence="1">
    <location>
        <begin position="1"/>
        <end position="48"/>
    </location>
</feature>
<evidence type="ECO:0000256" key="2">
    <source>
        <dbReference type="SAM" id="Phobius"/>
    </source>
</evidence>
<dbReference type="EMBL" id="CAMXCT020001024">
    <property type="protein sequence ID" value="CAL1139242.1"/>
    <property type="molecule type" value="Genomic_DNA"/>
</dbReference>
<feature type="transmembrane region" description="Helical" evidence="2">
    <location>
        <begin position="612"/>
        <end position="633"/>
    </location>
</feature>
<evidence type="ECO:0000313" key="3">
    <source>
        <dbReference type="EMBL" id="CAI3985867.1"/>
    </source>
</evidence>
<keyword evidence="2" id="KW-0812">Transmembrane</keyword>
<evidence type="ECO:0000313" key="5">
    <source>
        <dbReference type="EMBL" id="CAL4773179.1"/>
    </source>
</evidence>